<proteinExistence type="predicted"/>
<sequence length="59" mass="6571">MTIILLLALVTSLVVALERHHRRTWALPPAPHGADSSIAFTDLDHDVDRVLHDVEAHRA</sequence>
<organism evidence="1">
    <name type="scientific">Pedococcus sp. KACC 23699</name>
    <dbReference type="NCBI Taxonomy" id="3149228"/>
    <lineage>
        <taxon>Bacteria</taxon>
        <taxon>Bacillati</taxon>
        <taxon>Actinomycetota</taxon>
        <taxon>Actinomycetes</taxon>
        <taxon>Micrococcales</taxon>
        <taxon>Intrasporangiaceae</taxon>
        <taxon>Pedococcus</taxon>
    </lineage>
</organism>
<dbReference type="RefSeq" id="WP_406830052.1">
    <property type="nucleotide sequence ID" value="NZ_CP157483.1"/>
</dbReference>
<evidence type="ECO:0000313" key="1">
    <source>
        <dbReference type="EMBL" id="XBO42632.1"/>
    </source>
</evidence>
<dbReference type="EMBL" id="CP157483">
    <property type="protein sequence ID" value="XBO42632.1"/>
    <property type="molecule type" value="Genomic_DNA"/>
</dbReference>
<name>A0AAU7JQE7_9MICO</name>
<dbReference type="AlphaFoldDB" id="A0AAU7JQE7"/>
<reference evidence="1" key="1">
    <citation type="submission" date="2024-05" db="EMBL/GenBank/DDBJ databases">
        <authorList>
            <person name="Kim S."/>
            <person name="Heo J."/>
            <person name="Choi H."/>
            <person name="Choi Y."/>
            <person name="Kwon S.-W."/>
            <person name="Kim Y."/>
        </authorList>
    </citation>
    <scope>NUCLEOTIDE SEQUENCE</scope>
    <source>
        <strain evidence="1">KACC 23699</strain>
    </source>
</reference>
<accession>A0AAU7JQE7</accession>
<protein>
    <submittedName>
        <fullName evidence="1">Uncharacterized protein</fullName>
    </submittedName>
</protein>
<gene>
    <name evidence="1" type="ORF">ABEG17_13765</name>
</gene>